<dbReference type="RefSeq" id="WP_146653514.1">
    <property type="nucleotide sequence ID" value="NZ_CP012333.1"/>
</dbReference>
<evidence type="ECO:0000313" key="3">
    <source>
        <dbReference type="Proteomes" id="UP000064967"/>
    </source>
</evidence>
<feature type="compositionally biased region" description="Pro residues" evidence="1">
    <location>
        <begin position="125"/>
        <end position="149"/>
    </location>
</feature>
<dbReference type="AlphaFoldDB" id="A0A0K1QA00"/>
<dbReference type="STRING" id="1391654.AKJ09_09284"/>
<reference evidence="2 3" key="1">
    <citation type="submission" date="2015-08" db="EMBL/GenBank/DDBJ databases">
        <authorList>
            <person name="Babu N.S."/>
            <person name="Beckwith C.J."/>
            <person name="Beseler K.G."/>
            <person name="Brison A."/>
            <person name="Carone J.V."/>
            <person name="Caskin T.P."/>
            <person name="Diamond M."/>
            <person name="Durham M.E."/>
            <person name="Foxe J.M."/>
            <person name="Go M."/>
            <person name="Henderson B.A."/>
            <person name="Jones I.B."/>
            <person name="McGettigan J.A."/>
            <person name="Micheletti S.J."/>
            <person name="Nasrallah M.E."/>
            <person name="Ortiz D."/>
            <person name="Piller C.R."/>
            <person name="Privatt S.R."/>
            <person name="Schneider S.L."/>
            <person name="Sharp S."/>
            <person name="Smith T.C."/>
            <person name="Stanton J.D."/>
            <person name="Ullery H.E."/>
            <person name="Wilson R.J."/>
            <person name="Serrano M.G."/>
            <person name="Buck G."/>
            <person name="Lee V."/>
            <person name="Wang Y."/>
            <person name="Carvalho R."/>
            <person name="Voegtly L."/>
            <person name="Shi R."/>
            <person name="Duckworth R."/>
            <person name="Johnson A."/>
            <person name="Loviza R."/>
            <person name="Walstead R."/>
            <person name="Shah Z."/>
            <person name="Kiflezghi M."/>
            <person name="Wade K."/>
            <person name="Ball S.L."/>
            <person name="Bradley K.W."/>
            <person name="Asai D.J."/>
            <person name="Bowman C.A."/>
            <person name="Russell D.A."/>
            <person name="Pope W.H."/>
            <person name="Jacobs-Sera D."/>
            <person name="Hendrix R.W."/>
            <person name="Hatfull G.F."/>
        </authorList>
    </citation>
    <scope>NUCLEOTIDE SEQUENCE [LARGE SCALE GENOMIC DNA]</scope>
    <source>
        <strain evidence="2 3">DSM 27648</strain>
    </source>
</reference>
<dbReference type="EMBL" id="CP012333">
    <property type="protein sequence ID" value="AKV02621.1"/>
    <property type="molecule type" value="Genomic_DNA"/>
</dbReference>
<gene>
    <name evidence="2" type="ORF">AKJ09_09284</name>
</gene>
<feature type="region of interest" description="Disordered" evidence="1">
    <location>
        <begin position="119"/>
        <end position="165"/>
    </location>
</feature>
<dbReference type="Proteomes" id="UP000064967">
    <property type="component" value="Chromosome"/>
</dbReference>
<name>A0A0K1QA00_9BACT</name>
<organism evidence="2 3">
    <name type="scientific">Labilithrix luteola</name>
    <dbReference type="NCBI Taxonomy" id="1391654"/>
    <lineage>
        <taxon>Bacteria</taxon>
        <taxon>Pseudomonadati</taxon>
        <taxon>Myxococcota</taxon>
        <taxon>Polyangia</taxon>
        <taxon>Polyangiales</taxon>
        <taxon>Labilitrichaceae</taxon>
        <taxon>Labilithrix</taxon>
    </lineage>
</organism>
<evidence type="ECO:0000256" key="1">
    <source>
        <dbReference type="SAM" id="MobiDB-lite"/>
    </source>
</evidence>
<keyword evidence="3" id="KW-1185">Reference proteome</keyword>
<proteinExistence type="predicted"/>
<evidence type="ECO:0000313" key="2">
    <source>
        <dbReference type="EMBL" id="AKV02621.1"/>
    </source>
</evidence>
<sequence length="339" mass="35201">MGGAWTGLVALLLTFIAFERSAGAEPPSLDLTWNAPSECPSRTWLESAVTRLVTRPPEQTLAVTGNVRESAGRWTVELEFQGAATGKRTLSAANCGSLSRGAAVLVALTIDPQAATVAPADLPTTEPPPPVTDGPPPPPPPPAPRPEPPQARELESSTPARTEPSRRELAALVFLGASAGRALLPGIAPSAVVGAGLVWRALRVDLSAEITSSTSTSLDSRPQVGADLSLVSLALRPCVGKNTGWLAIHGCVGVRGVRISGEGTGLAEAYQQTAYLVTFEPGALVRIPSSTRLAVELDGAAVLPLTRPEFVLLSNESTESFFRPSAVGARMTVGVGLRF</sequence>
<protein>
    <submittedName>
        <fullName evidence="2">Uncharacterized protein</fullName>
    </submittedName>
</protein>
<dbReference type="KEGG" id="llu:AKJ09_09284"/>
<accession>A0A0K1QA00</accession>